<dbReference type="EMBL" id="CP052766">
    <property type="protein sequence ID" value="QJR80078.1"/>
    <property type="molecule type" value="Genomic_DNA"/>
</dbReference>
<proteinExistence type="predicted"/>
<keyword evidence="4" id="KW-1185">Reference proteome</keyword>
<dbReference type="AlphaFoldDB" id="A0A6M4MB95"/>
<reference evidence="3 4" key="2">
    <citation type="submission" date="2020-04" db="EMBL/GenBank/DDBJ databases">
        <title>Complete genome sequence of Alteromonas pelagimontana 5.12T.</title>
        <authorList>
            <person name="Sinha R.K."/>
            <person name="Krishnan K.P."/>
            <person name="Kurian J.P."/>
        </authorList>
    </citation>
    <scope>NUCLEOTIDE SEQUENCE [LARGE SCALE GENOMIC DNA]</scope>
    <source>
        <strain evidence="3 4">5.12</strain>
    </source>
</reference>
<gene>
    <name evidence="3" type="ORF">CA267_004445</name>
</gene>
<evidence type="ECO:0000259" key="2">
    <source>
        <dbReference type="Pfam" id="PF06439"/>
    </source>
</evidence>
<protein>
    <submittedName>
        <fullName evidence="3">DUF1080 domain-containing protein</fullName>
    </submittedName>
</protein>
<sequence length="289" mass="33034">MSYLFTITLLFLISFQATAQEWKPLFDANMSQWESYLSYRHDAAYDGTAPKDSAGNVIPPIGVGNGIDDFGVFTIAMQDNQPVLRVSGEIYGAVTTLASFRNYRFKVQFRWGDKKWPPREALLKDSGILYHAQGAHGQEYYRSWMLSQEFQIMQGHIGDYWSQATSAIDIRAYLPEYVMNPVADESQPFISVGENQPYKGFVLRKENAEKPQGEWNTLELITYEGKSLHIVNGKVVMVLKNSRYVEDGKAVPLDEGKIQLQSEAAEIYYRAAAIQQLDTMPEQYQRYFQ</sequence>
<dbReference type="Gene3D" id="2.60.120.560">
    <property type="entry name" value="Exo-inulinase, domain 1"/>
    <property type="match status" value="1"/>
</dbReference>
<feature type="domain" description="3-keto-alpha-glucoside-1,2-lyase/3-keto-2-hydroxy-glucal hydratase" evidence="2">
    <location>
        <begin position="21"/>
        <end position="274"/>
    </location>
</feature>
<accession>A0A6M4MB95</accession>
<dbReference type="Proteomes" id="UP000219285">
    <property type="component" value="Chromosome"/>
</dbReference>
<feature type="chain" id="PRO_5028876940" evidence="1">
    <location>
        <begin position="20"/>
        <end position="289"/>
    </location>
</feature>
<reference evidence="4" key="1">
    <citation type="submission" date="2014-12" db="EMBL/GenBank/DDBJ databases">
        <title>Complete genome sequence of a multi-drug resistant Klebsiella pneumoniae.</title>
        <authorList>
            <person name="Hua X."/>
            <person name="Chen Q."/>
            <person name="Li X."/>
            <person name="Feng Y."/>
            <person name="Ruan Z."/>
            <person name="Yu Y."/>
        </authorList>
    </citation>
    <scope>NUCLEOTIDE SEQUENCE [LARGE SCALE GENOMIC DNA]</scope>
    <source>
        <strain evidence="4">5.12</strain>
    </source>
</reference>
<dbReference type="KEGG" id="apel:CA267_004445"/>
<dbReference type="Pfam" id="PF06439">
    <property type="entry name" value="3keto-disac_hyd"/>
    <property type="match status" value="1"/>
</dbReference>
<dbReference type="InterPro" id="IPR010496">
    <property type="entry name" value="AL/BT2_dom"/>
</dbReference>
<keyword evidence="1" id="KW-0732">Signal</keyword>
<feature type="signal peptide" evidence="1">
    <location>
        <begin position="1"/>
        <end position="19"/>
    </location>
</feature>
<evidence type="ECO:0000256" key="1">
    <source>
        <dbReference type="SAM" id="SignalP"/>
    </source>
</evidence>
<dbReference type="RefSeq" id="WP_075608604.1">
    <property type="nucleotide sequence ID" value="NZ_CP052766.1"/>
</dbReference>
<organism evidence="3 4">
    <name type="scientific">Alteromonas pelagimontana</name>
    <dbReference type="NCBI Taxonomy" id="1858656"/>
    <lineage>
        <taxon>Bacteria</taxon>
        <taxon>Pseudomonadati</taxon>
        <taxon>Pseudomonadota</taxon>
        <taxon>Gammaproteobacteria</taxon>
        <taxon>Alteromonadales</taxon>
        <taxon>Alteromonadaceae</taxon>
        <taxon>Alteromonas/Salinimonas group</taxon>
        <taxon>Alteromonas</taxon>
    </lineage>
</organism>
<dbReference type="GO" id="GO:0016787">
    <property type="term" value="F:hydrolase activity"/>
    <property type="evidence" value="ECO:0007669"/>
    <property type="project" value="InterPro"/>
</dbReference>
<evidence type="ECO:0000313" key="4">
    <source>
        <dbReference type="Proteomes" id="UP000219285"/>
    </source>
</evidence>
<dbReference type="OrthoDB" id="259356at2"/>
<name>A0A6M4MB95_9ALTE</name>
<evidence type="ECO:0000313" key="3">
    <source>
        <dbReference type="EMBL" id="QJR80078.1"/>
    </source>
</evidence>